<reference evidence="1" key="1">
    <citation type="submission" date="2023-04" db="EMBL/GenBank/DDBJ databases">
        <title>Ambrosiozyma monospora NBRC 10751.</title>
        <authorList>
            <person name="Ichikawa N."/>
            <person name="Sato H."/>
            <person name="Tonouchi N."/>
        </authorList>
    </citation>
    <scope>NUCLEOTIDE SEQUENCE</scope>
    <source>
        <strain evidence="1">NBRC 10751</strain>
    </source>
</reference>
<protein>
    <submittedName>
        <fullName evidence="1">Unnamed protein product</fullName>
    </submittedName>
</protein>
<dbReference type="EMBL" id="BSXS01004233">
    <property type="protein sequence ID" value="GME82630.1"/>
    <property type="molecule type" value="Genomic_DNA"/>
</dbReference>
<proteinExistence type="predicted"/>
<evidence type="ECO:0000313" key="2">
    <source>
        <dbReference type="Proteomes" id="UP001165064"/>
    </source>
</evidence>
<evidence type="ECO:0000313" key="1">
    <source>
        <dbReference type="EMBL" id="GME82630.1"/>
    </source>
</evidence>
<gene>
    <name evidence="1" type="ORF">Amon02_000564300</name>
</gene>
<organism evidence="1 2">
    <name type="scientific">Ambrosiozyma monospora</name>
    <name type="common">Yeast</name>
    <name type="synonym">Endomycopsis monosporus</name>
    <dbReference type="NCBI Taxonomy" id="43982"/>
    <lineage>
        <taxon>Eukaryota</taxon>
        <taxon>Fungi</taxon>
        <taxon>Dikarya</taxon>
        <taxon>Ascomycota</taxon>
        <taxon>Saccharomycotina</taxon>
        <taxon>Pichiomycetes</taxon>
        <taxon>Pichiales</taxon>
        <taxon>Pichiaceae</taxon>
        <taxon>Ambrosiozyma</taxon>
    </lineage>
</organism>
<dbReference type="Proteomes" id="UP001165064">
    <property type="component" value="Unassembled WGS sequence"/>
</dbReference>
<keyword evidence="2" id="KW-1185">Reference proteome</keyword>
<comment type="caution">
    <text evidence="1">The sequence shown here is derived from an EMBL/GenBank/DDBJ whole genome shotgun (WGS) entry which is preliminary data.</text>
</comment>
<sequence>MSANIPTIKLNTGALIPQVGLGTWQSADGDGYKSTVEALKAGYTHIDSAMFYRNEAEVGKAIRESGIPREKLFITTKIWPTDLQYVEETFNKSIELLGLDYVDLYLMHWPVAMNHNGNDRWYPTRPDGSIDIVDPKEWSYLDTYKEMQKLLKTGKVKAIGISNFNKERIEKLLADPEVTVVPAVEQIELHPLLPQQELVDYCHSKGIAVEAYSPLGSTGAPILSNETIVKIAKKRGVNPAVIAISWAVWRKTIVLPKSTHAERIKANLQLVELTDEEGKEIDNIHKLLGGPKRLVDPKWGIKLFD</sequence>
<accession>A0ACB5T709</accession>
<name>A0ACB5T709_AMBMO</name>